<feature type="domain" description="DUSP" evidence="9">
    <location>
        <begin position="18"/>
        <end position="130"/>
    </location>
</feature>
<dbReference type="PROSITE" id="PS00973">
    <property type="entry name" value="USP_2"/>
    <property type="match status" value="1"/>
</dbReference>
<evidence type="ECO:0000256" key="2">
    <source>
        <dbReference type="ARBA" id="ARBA00009085"/>
    </source>
</evidence>
<evidence type="ECO:0000256" key="5">
    <source>
        <dbReference type="ARBA" id="ARBA00022801"/>
    </source>
</evidence>
<dbReference type="InterPro" id="IPR001394">
    <property type="entry name" value="Peptidase_C19_UCH"/>
</dbReference>
<keyword evidence="3 7" id="KW-0645">Protease</keyword>
<dbReference type="PANTHER" id="PTHR21646:SF24">
    <property type="entry name" value="UBIQUITIN CARBOXYL-TERMINAL HYDROLASE"/>
    <property type="match status" value="1"/>
</dbReference>
<name>A0AAU9JHF0_9CILI</name>
<proteinExistence type="inferred from homology"/>
<dbReference type="InterPro" id="IPR035927">
    <property type="entry name" value="DUSP-like_sf"/>
</dbReference>
<reference evidence="10" key="1">
    <citation type="submission" date="2021-09" db="EMBL/GenBank/DDBJ databases">
        <authorList>
            <consortium name="AG Swart"/>
            <person name="Singh M."/>
            <person name="Singh A."/>
            <person name="Seah K."/>
            <person name="Emmerich C."/>
        </authorList>
    </citation>
    <scope>NUCLEOTIDE SEQUENCE</scope>
    <source>
        <strain evidence="10">ATCC30299</strain>
    </source>
</reference>
<dbReference type="InterPro" id="IPR006615">
    <property type="entry name" value="Pept_C19_DUSP"/>
</dbReference>
<feature type="domain" description="USP" evidence="8">
    <location>
        <begin position="321"/>
        <end position="771"/>
    </location>
</feature>
<comment type="similarity">
    <text evidence="2 7">Belongs to the peptidase C19 family.</text>
</comment>
<evidence type="ECO:0000259" key="8">
    <source>
        <dbReference type="PROSITE" id="PS50235"/>
    </source>
</evidence>
<keyword evidence="5 7" id="KW-0378">Hydrolase</keyword>
<dbReference type="Proteomes" id="UP001162131">
    <property type="component" value="Unassembled WGS sequence"/>
</dbReference>
<dbReference type="GO" id="GO:0004843">
    <property type="term" value="F:cysteine-type deubiquitinase activity"/>
    <property type="evidence" value="ECO:0007669"/>
    <property type="project" value="UniProtKB-UniRule"/>
</dbReference>
<protein>
    <recommendedName>
        <fullName evidence="7">Ubiquitin carboxyl-terminal hydrolase</fullName>
        <ecNumber evidence="7">3.4.19.12</ecNumber>
    </recommendedName>
</protein>
<evidence type="ECO:0000256" key="1">
    <source>
        <dbReference type="ARBA" id="ARBA00000707"/>
    </source>
</evidence>
<organism evidence="10 11">
    <name type="scientific">Blepharisma stoltei</name>
    <dbReference type="NCBI Taxonomy" id="1481888"/>
    <lineage>
        <taxon>Eukaryota</taxon>
        <taxon>Sar</taxon>
        <taxon>Alveolata</taxon>
        <taxon>Ciliophora</taxon>
        <taxon>Postciliodesmatophora</taxon>
        <taxon>Heterotrichea</taxon>
        <taxon>Heterotrichida</taxon>
        <taxon>Blepharismidae</taxon>
        <taxon>Blepharisma</taxon>
    </lineage>
</organism>
<dbReference type="Pfam" id="PF00443">
    <property type="entry name" value="UCH"/>
    <property type="match status" value="1"/>
</dbReference>
<evidence type="ECO:0000256" key="3">
    <source>
        <dbReference type="ARBA" id="ARBA00022670"/>
    </source>
</evidence>
<evidence type="ECO:0000256" key="6">
    <source>
        <dbReference type="ARBA" id="ARBA00022807"/>
    </source>
</evidence>
<dbReference type="PROSITE" id="PS50235">
    <property type="entry name" value="USP_3"/>
    <property type="match status" value="1"/>
</dbReference>
<keyword evidence="11" id="KW-1185">Reference proteome</keyword>
<dbReference type="EC" id="3.4.19.12" evidence="7"/>
<accession>A0AAU9JHF0</accession>
<comment type="caution">
    <text evidence="10">The sequence shown here is derived from an EMBL/GenBank/DDBJ whole genome shotgun (WGS) entry which is preliminary data.</text>
</comment>
<evidence type="ECO:0000259" key="9">
    <source>
        <dbReference type="PROSITE" id="PS51283"/>
    </source>
</evidence>
<gene>
    <name evidence="10" type="ORF">BSTOLATCC_MIC37829</name>
</gene>
<dbReference type="PROSITE" id="PS51283">
    <property type="entry name" value="DUSP"/>
    <property type="match status" value="1"/>
</dbReference>
<dbReference type="PROSITE" id="PS00972">
    <property type="entry name" value="USP_1"/>
    <property type="match status" value="1"/>
</dbReference>
<dbReference type="Gene3D" id="3.90.70.10">
    <property type="entry name" value="Cysteine proteinases"/>
    <property type="match status" value="1"/>
</dbReference>
<dbReference type="GO" id="GO:0006508">
    <property type="term" value="P:proteolysis"/>
    <property type="evidence" value="ECO:0007669"/>
    <property type="project" value="UniProtKB-KW"/>
</dbReference>
<dbReference type="AlphaFoldDB" id="A0AAU9JHF0"/>
<dbReference type="Gene3D" id="3.30.2230.10">
    <property type="entry name" value="DUSP-like"/>
    <property type="match status" value="1"/>
</dbReference>
<dbReference type="InterPro" id="IPR050185">
    <property type="entry name" value="Ub_carboxyl-term_hydrolase"/>
</dbReference>
<evidence type="ECO:0000256" key="4">
    <source>
        <dbReference type="ARBA" id="ARBA00022786"/>
    </source>
</evidence>
<keyword evidence="6 7" id="KW-0788">Thiol protease</keyword>
<dbReference type="SUPFAM" id="SSF54001">
    <property type="entry name" value="Cysteine proteinases"/>
    <property type="match status" value="1"/>
</dbReference>
<dbReference type="Pfam" id="PF06337">
    <property type="entry name" value="DUSP"/>
    <property type="match status" value="1"/>
</dbReference>
<dbReference type="InterPro" id="IPR018200">
    <property type="entry name" value="USP_CS"/>
</dbReference>
<evidence type="ECO:0000313" key="10">
    <source>
        <dbReference type="EMBL" id="CAG9325083.1"/>
    </source>
</evidence>
<dbReference type="GO" id="GO:0016579">
    <property type="term" value="P:protein deubiquitination"/>
    <property type="evidence" value="ECO:0007669"/>
    <property type="project" value="InterPro"/>
</dbReference>
<dbReference type="SMART" id="SM00695">
    <property type="entry name" value="DUSP"/>
    <property type="match status" value="1"/>
</dbReference>
<dbReference type="EMBL" id="CAJZBQ010000037">
    <property type="protein sequence ID" value="CAG9325083.1"/>
    <property type="molecule type" value="Genomic_DNA"/>
</dbReference>
<comment type="catalytic activity">
    <reaction evidence="1 7">
        <text>Thiol-dependent hydrolysis of ester, thioester, amide, peptide and isopeptide bonds formed by the C-terminal Gly of ubiquitin (a 76-residue protein attached to proteins as an intracellular targeting signal).</text>
        <dbReference type="EC" id="3.4.19.12"/>
    </reaction>
</comment>
<evidence type="ECO:0000256" key="7">
    <source>
        <dbReference type="RuleBase" id="RU366025"/>
    </source>
</evidence>
<keyword evidence="4 7" id="KW-0833">Ubl conjugation pathway</keyword>
<sequence length="776" mass="89567">MNNNAGIPLQELILKIIDRTSIEEDGIKRNSNGIPATGSIWYVISTNWLEKWKSLYRNSEETKGFSIGKVDNTDIISLPTHNIWTLSAETILKPGLTLGLEYEIVPPRVWKYFKLNFGIQKGSEIIRTSVNSNKNETNVEITFKPLQIFFVIRKRDFFPEIPVTFYISHYAKTSDLIRKVRDLYKEKTVNNLDIRNIRIWHIDANINYSEFKEKIKKTGNRVPGKLARDSSLEDAEIADNDLIVAEIKQTLDEWFLEMEKTNIKLCKACNTPISDNAYYQKNFEIYCSLSCLPNGNTATNNHNNNHANSNGKAVLSSRGLVGLQNLGNTCFMNSGLQCLSNTHNLTEYFLTGKYIKDINSKNPLGSGGKLVREYADLVKEIWSDSSKIISPWDFKKTFSQYKTQFSGYHQHDSQEMLSMLLDGLHEDLNKVNRKPYIEEFKTDGLSEDEISEIYWNSHLARNQSKIVDLMHGQFRSEVICPDCKNISLAFDPFLMLALPIPNKELVWVDIYFLPFDEQSEYLKLKIKTYKKSTGLEIKKIAANYLGISEDFLALATFLNTKIQMVIDSSQKINVIHFKLALYEVRNINLNIYDDILAYLESKNERLKDSKLYRPVTINNTNAKDSVNIYDCFRYFENPEQLDEVNSIYCKSCRAHVQGIKKMEVYKLPKILIVHLKRFKHNGFYNSKIDKFVEFPVEGLDLRNYCIRNPGIYDLYALSNHFGSTGSGHYTAYAKNRYNQRWYNFDDSSVSIVSNPESIVTSSAYVLFYLQREGTNN</sequence>
<dbReference type="InterPro" id="IPR038765">
    <property type="entry name" value="Papain-like_cys_pep_sf"/>
</dbReference>
<dbReference type="InterPro" id="IPR028889">
    <property type="entry name" value="USP"/>
</dbReference>
<dbReference type="CDD" id="cd02674">
    <property type="entry name" value="Peptidase_C19R"/>
    <property type="match status" value="1"/>
</dbReference>
<dbReference type="SUPFAM" id="SSF143791">
    <property type="entry name" value="DUSP-like"/>
    <property type="match status" value="1"/>
</dbReference>
<dbReference type="PANTHER" id="PTHR21646">
    <property type="entry name" value="UBIQUITIN CARBOXYL-TERMINAL HYDROLASE"/>
    <property type="match status" value="1"/>
</dbReference>
<evidence type="ECO:0000313" key="11">
    <source>
        <dbReference type="Proteomes" id="UP001162131"/>
    </source>
</evidence>